<accession>A0A9E9KTZ3</accession>
<protein>
    <submittedName>
        <fullName evidence="2">Uncharacterized protein</fullName>
    </submittedName>
</protein>
<evidence type="ECO:0000256" key="1">
    <source>
        <dbReference type="SAM" id="MobiDB-lite"/>
    </source>
</evidence>
<dbReference type="AlphaFoldDB" id="A0A9E9KTZ3"/>
<keyword evidence="2" id="KW-0614">Plasmid</keyword>
<proteinExistence type="predicted"/>
<reference evidence="2" key="1">
    <citation type="submission" date="2022-11" db="EMBL/GenBank/DDBJ databases">
        <authorList>
            <person name="Hao Y."/>
        </authorList>
    </citation>
    <scope>NUCLEOTIDE SEQUENCE</scope>
    <source>
        <strain evidence="2">J-18004577</strain>
        <plasmid evidence="2">pJ14577</plasmid>
    </source>
</reference>
<name>A0A9E9KTZ3_9ESCH</name>
<sequence>MLAFLYFTDDGGEPVMAMNKKEKEAFEEARSYRALRFTDHPTSKDLAPGSELITGYDYRKPSFTESMISIKTAWSTRSKHGEGKAPPPANTFGGVSRDGISLYSSRKRALGALRRELEREFARILMKLMMRSQQKKQKKDKSNDNA</sequence>
<geneLocation type="plasmid" evidence="2">
    <name>pJ14577</name>
</geneLocation>
<gene>
    <name evidence="2" type="ORF">OS905_00865</name>
</gene>
<organism evidence="2">
    <name type="scientific">Escherichia sp. J-18004577</name>
    <dbReference type="NCBI Taxonomy" id="2996464"/>
    <lineage>
        <taxon>Bacteria</taxon>
        <taxon>Pseudomonadati</taxon>
        <taxon>Pseudomonadota</taxon>
        <taxon>Gammaproteobacteria</taxon>
        <taxon>Enterobacterales</taxon>
        <taxon>Enterobacteriaceae</taxon>
        <taxon>Escherichia</taxon>
    </lineage>
</organism>
<feature type="region of interest" description="Disordered" evidence="1">
    <location>
        <begin position="76"/>
        <end position="97"/>
    </location>
</feature>
<dbReference type="EMBL" id="CP114206">
    <property type="protein sequence ID" value="WAT94296.1"/>
    <property type="molecule type" value="Genomic_DNA"/>
</dbReference>
<evidence type="ECO:0000313" key="2">
    <source>
        <dbReference type="EMBL" id="WAT94296.1"/>
    </source>
</evidence>
<dbReference type="RefSeq" id="WP_227673435.1">
    <property type="nucleotide sequence ID" value="NZ_CP114206.1"/>
</dbReference>